<evidence type="ECO:0000259" key="1">
    <source>
        <dbReference type="PROSITE" id="PS50146"/>
    </source>
</evidence>
<dbReference type="GO" id="GO:0004143">
    <property type="term" value="F:ATP-dependent diacylglycerol kinase activity"/>
    <property type="evidence" value="ECO:0007669"/>
    <property type="project" value="TreeGrafter"/>
</dbReference>
<dbReference type="SUPFAM" id="SSF111331">
    <property type="entry name" value="NAD kinase/diacylglycerol kinase-like"/>
    <property type="match status" value="1"/>
</dbReference>
<dbReference type="RefSeq" id="WP_057796297.1">
    <property type="nucleotide sequence ID" value="NZ_LAXJ01000026.1"/>
</dbReference>
<proteinExistence type="predicted"/>
<dbReference type="Proteomes" id="UP000051295">
    <property type="component" value="Unassembled WGS sequence"/>
</dbReference>
<dbReference type="InterPro" id="IPR016064">
    <property type="entry name" value="NAD/diacylglycerol_kinase_sf"/>
</dbReference>
<gene>
    <name evidence="2" type="ORF">XM53_19190</name>
</gene>
<dbReference type="InterPro" id="IPR001206">
    <property type="entry name" value="Diacylglycerol_kinase_cat_dom"/>
</dbReference>
<evidence type="ECO:0000313" key="3">
    <source>
        <dbReference type="Proteomes" id="UP000051295"/>
    </source>
</evidence>
<dbReference type="Gene3D" id="2.60.200.40">
    <property type="match status" value="1"/>
</dbReference>
<dbReference type="PROSITE" id="PS50146">
    <property type="entry name" value="DAGK"/>
    <property type="match status" value="1"/>
</dbReference>
<dbReference type="PATRIC" id="fig|1641875.4.peg.2370"/>
<sequence length="305" mass="33179">MSYVVILNTESGKGDDNPGADTLERLFEARGVQVSIVPVKGGDDIAAKVATAIDEPGVECVVAAGGDGTICAVAGALSESGVDLGVLPFGTFNYFARRFGIPEDVEEAVEAICGERKEPIDLGCVNGHIFINNASIGLYPAILKQRESIYQRWGRSRLAAYWSVLVAMVTVYRPLTMRIEVDGRLQSAKAPTMFVAMSAYQMDEFEIEGADAVRNGKFAILLAPDVGRFMLIWKALLVALHDVRKGRDFTLLTGERATVETRRSARDVALDGERRRMKGPFEFSILKNAIFVRLPEATSQADAAE</sequence>
<protein>
    <recommendedName>
        <fullName evidence="1">DAGKc domain-containing protein</fullName>
    </recommendedName>
</protein>
<comment type="caution">
    <text evidence="2">The sequence shown here is derived from an EMBL/GenBank/DDBJ whole genome shotgun (WGS) entry which is preliminary data.</text>
</comment>
<dbReference type="InterPro" id="IPR017438">
    <property type="entry name" value="ATP-NAD_kinase_N"/>
</dbReference>
<dbReference type="SMART" id="SM00046">
    <property type="entry name" value="DAGKc"/>
    <property type="match status" value="1"/>
</dbReference>
<dbReference type="InterPro" id="IPR050187">
    <property type="entry name" value="Lipid_Phosphate_FormReg"/>
</dbReference>
<dbReference type="PANTHER" id="PTHR12358">
    <property type="entry name" value="SPHINGOSINE KINASE"/>
    <property type="match status" value="1"/>
</dbReference>
<dbReference type="PANTHER" id="PTHR12358:SF106">
    <property type="entry name" value="LIPID KINASE YEGS"/>
    <property type="match status" value="1"/>
</dbReference>
<evidence type="ECO:0000313" key="2">
    <source>
        <dbReference type="EMBL" id="KRS10866.1"/>
    </source>
</evidence>
<dbReference type="OrthoDB" id="9815110at2"/>
<accession>A0A0T5NPN3</accession>
<feature type="domain" description="DAGKc" evidence="1">
    <location>
        <begin position="1"/>
        <end position="129"/>
    </location>
</feature>
<dbReference type="EMBL" id="LAXJ01000026">
    <property type="protein sequence ID" value="KRS10866.1"/>
    <property type="molecule type" value="Genomic_DNA"/>
</dbReference>
<dbReference type="Gene3D" id="3.40.50.10330">
    <property type="entry name" value="Probable inorganic polyphosphate/atp-NAD kinase, domain 1"/>
    <property type="match status" value="1"/>
</dbReference>
<dbReference type="Pfam" id="PF00781">
    <property type="entry name" value="DAGK_cat"/>
    <property type="match status" value="1"/>
</dbReference>
<keyword evidence="3" id="KW-1185">Reference proteome</keyword>
<dbReference type="STRING" id="1641875.XM53_19190"/>
<name>A0A0T5NPN3_9RHOB</name>
<organism evidence="2 3">
    <name type="scientific">Roseovarius atlanticus</name>
    <dbReference type="NCBI Taxonomy" id="1641875"/>
    <lineage>
        <taxon>Bacteria</taxon>
        <taxon>Pseudomonadati</taxon>
        <taxon>Pseudomonadota</taxon>
        <taxon>Alphaproteobacteria</taxon>
        <taxon>Rhodobacterales</taxon>
        <taxon>Roseobacteraceae</taxon>
        <taxon>Roseovarius</taxon>
    </lineage>
</organism>
<dbReference type="AlphaFoldDB" id="A0A0T5NPN3"/>
<dbReference type="GO" id="GO:0005886">
    <property type="term" value="C:plasma membrane"/>
    <property type="evidence" value="ECO:0007669"/>
    <property type="project" value="TreeGrafter"/>
</dbReference>
<reference evidence="2 3" key="1">
    <citation type="submission" date="2015-04" db="EMBL/GenBank/DDBJ databases">
        <title>The draft genome sequence of Roseovarius sp.R12b.</title>
        <authorList>
            <person name="Li G."/>
            <person name="Lai Q."/>
            <person name="Shao Z."/>
            <person name="Yan P."/>
        </authorList>
    </citation>
    <scope>NUCLEOTIDE SEQUENCE [LARGE SCALE GENOMIC DNA]</scope>
    <source>
        <strain evidence="2 3">R12B</strain>
    </source>
</reference>